<evidence type="ECO:0000313" key="2">
    <source>
        <dbReference type="Proteomes" id="UP000253594"/>
    </source>
</evidence>
<dbReference type="AlphaFoldDB" id="A0A367LW82"/>
<keyword evidence="1" id="KW-0378">Hydrolase</keyword>
<accession>A0A367LW82</accession>
<sequence length="35" mass="4050">MSSLTWIRGFNGTIGRIAPRWTAERMRRTFRVPGA</sequence>
<dbReference type="GO" id="GO:0016787">
    <property type="term" value="F:hydrolase activity"/>
    <property type="evidence" value="ECO:0007669"/>
    <property type="project" value="UniProtKB-KW"/>
</dbReference>
<name>A0A367LW82_PSEAI</name>
<proteinExistence type="predicted"/>
<dbReference type="EMBL" id="QORE01003061">
    <property type="protein sequence ID" value="RCI69455.1"/>
    <property type="molecule type" value="Genomic_DNA"/>
</dbReference>
<organism evidence="1 2">
    <name type="scientific">Pseudomonas aeruginosa</name>
    <dbReference type="NCBI Taxonomy" id="287"/>
    <lineage>
        <taxon>Bacteria</taxon>
        <taxon>Pseudomonadati</taxon>
        <taxon>Pseudomonadota</taxon>
        <taxon>Gammaproteobacteria</taxon>
        <taxon>Pseudomonadales</taxon>
        <taxon>Pseudomonadaceae</taxon>
        <taxon>Pseudomonas</taxon>
    </lineage>
</organism>
<gene>
    <name evidence="1" type="ORF">DT376_39860</name>
</gene>
<comment type="caution">
    <text evidence="1">The sequence shown here is derived from an EMBL/GenBank/DDBJ whole genome shotgun (WGS) entry which is preliminary data.</text>
</comment>
<evidence type="ECO:0000313" key="1">
    <source>
        <dbReference type="EMBL" id="RCI69455.1"/>
    </source>
</evidence>
<reference evidence="1 2" key="1">
    <citation type="submission" date="2018-07" db="EMBL/GenBank/DDBJ databases">
        <title>Mechanisms of high-level aminoglycoside resistance among Gram-negative pathogens in Brazil.</title>
        <authorList>
            <person name="Ballaben A.S."/>
            <person name="Darini A.L.C."/>
            <person name="Doi Y."/>
        </authorList>
    </citation>
    <scope>NUCLEOTIDE SEQUENCE [LARGE SCALE GENOMIC DNA]</scope>
    <source>
        <strain evidence="1 2">B2-305</strain>
    </source>
</reference>
<feature type="non-terminal residue" evidence="1">
    <location>
        <position position="35"/>
    </location>
</feature>
<protein>
    <submittedName>
        <fullName evidence="1">Alpha/beta hydrolase</fullName>
    </submittedName>
</protein>
<dbReference type="Proteomes" id="UP000253594">
    <property type="component" value="Unassembled WGS sequence"/>
</dbReference>